<reference evidence="11" key="1">
    <citation type="journal article" date="2019" name="Int. J. Syst. Evol. Microbiol.">
        <title>The Global Catalogue of Microorganisms (GCM) 10K type strain sequencing project: providing services to taxonomists for standard genome sequencing and annotation.</title>
        <authorList>
            <consortium name="The Broad Institute Genomics Platform"/>
            <consortium name="The Broad Institute Genome Sequencing Center for Infectious Disease"/>
            <person name="Wu L."/>
            <person name="Ma J."/>
        </authorList>
    </citation>
    <scope>NUCLEOTIDE SEQUENCE [LARGE SCALE GENOMIC DNA]</scope>
    <source>
        <strain evidence="11">CGMCC 1.10188</strain>
    </source>
</reference>
<dbReference type="Gene3D" id="3.80.30.20">
    <property type="entry name" value="tm_1862 like domain"/>
    <property type="match status" value="1"/>
</dbReference>
<accession>A0ABQ1IIK7</accession>
<evidence type="ECO:0000313" key="11">
    <source>
        <dbReference type="Proteomes" id="UP000603352"/>
    </source>
</evidence>
<evidence type="ECO:0000256" key="2">
    <source>
        <dbReference type="ARBA" id="ARBA00022603"/>
    </source>
</evidence>
<keyword evidence="7" id="KW-0411">Iron-sulfur</keyword>
<dbReference type="InterPro" id="IPR023404">
    <property type="entry name" value="rSAM_horseshoe"/>
</dbReference>
<keyword evidence="11" id="KW-1185">Reference proteome</keyword>
<dbReference type="PROSITE" id="PS51918">
    <property type="entry name" value="RADICAL_SAM"/>
    <property type="match status" value="1"/>
</dbReference>
<dbReference type="CDD" id="cd02068">
    <property type="entry name" value="radical_SAM_B12_BD"/>
    <property type="match status" value="1"/>
</dbReference>
<evidence type="ECO:0000256" key="6">
    <source>
        <dbReference type="ARBA" id="ARBA00023004"/>
    </source>
</evidence>
<evidence type="ECO:0000256" key="4">
    <source>
        <dbReference type="ARBA" id="ARBA00022691"/>
    </source>
</evidence>
<dbReference type="SFLD" id="SFLDS00029">
    <property type="entry name" value="Radical_SAM"/>
    <property type="match status" value="1"/>
</dbReference>
<dbReference type="InterPro" id="IPR007197">
    <property type="entry name" value="rSAM"/>
</dbReference>
<evidence type="ECO:0000259" key="8">
    <source>
        <dbReference type="PROSITE" id="PS51332"/>
    </source>
</evidence>
<comment type="cofactor">
    <cofactor evidence="1">
        <name>[4Fe-4S] cluster</name>
        <dbReference type="ChEBI" id="CHEBI:49883"/>
    </cofactor>
</comment>
<evidence type="ECO:0000256" key="5">
    <source>
        <dbReference type="ARBA" id="ARBA00022723"/>
    </source>
</evidence>
<dbReference type="InterPro" id="IPR034466">
    <property type="entry name" value="Methyltransferase_Class_B"/>
</dbReference>
<dbReference type="RefSeq" id="WP_188577878.1">
    <property type="nucleotide sequence ID" value="NZ_BMDZ01000023.1"/>
</dbReference>
<comment type="caution">
    <text evidence="10">The sequence shown here is derived from an EMBL/GenBank/DDBJ whole genome shotgun (WGS) entry which is preliminary data.</text>
</comment>
<dbReference type="SMART" id="SM00729">
    <property type="entry name" value="Elp3"/>
    <property type="match status" value="1"/>
</dbReference>
<dbReference type="InterPro" id="IPR006158">
    <property type="entry name" value="Cobalamin-bd"/>
</dbReference>
<evidence type="ECO:0000256" key="3">
    <source>
        <dbReference type="ARBA" id="ARBA00022679"/>
    </source>
</evidence>
<keyword evidence="4" id="KW-0949">S-adenosyl-L-methionine</keyword>
<evidence type="ECO:0000256" key="1">
    <source>
        <dbReference type="ARBA" id="ARBA00001966"/>
    </source>
</evidence>
<dbReference type="InterPro" id="IPR051198">
    <property type="entry name" value="BchE-like"/>
</dbReference>
<dbReference type="SFLD" id="SFLDG01082">
    <property type="entry name" value="B12-binding_domain_containing"/>
    <property type="match status" value="1"/>
</dbReference>
<dbReference type="Pfam" id="PF02310">
    <property type="entry name" value="B12-binding"/>
    <property type="match status" value="1"/>
</dbReference>
<protein>
    <recommendedName>
        <fullName evidence="12">B12-binding domain-containing radical SAM protein</fullName>
    </recommendedName>
</protein>
<proteinExistence type="predicted"/>
<name>A0ABQ1IIK7_9PROT</name>
<dbReference type="CDD" id="cd01335">
    <property type="entry name" value="Radical_SAM"/>
    <property type="match status" value="1"/>
</dbReference>
<evidence type="ECO:0000259" key="9">
    <source>
        <dbReference type="PROSITE" id="PS51918"/>
    </source>
</evidence>
<dbReference type="PANTHER" id="PTHR43409">
    <property type="entry name" value="ANAEROBIC MAGNESIUM-PROTOPORPHYRIN IX MONOMETHYL ESTER CYCLASE-RELATED"/>
    <property type="match status" value="1"/>
</dbReference>
<keyword evidence="5" id="KW-0479">Metal-binding</keyword>
<feature type="domain" description="Radical SAM core" evidence="9">
    <location>
        <begin position="181"/>
        <end position="396"/>
    </location>
</feature>
<evidence type="ECO:0008006" key="12">
    <source>
        <dbReference type="Google" id="ProtNLM"/>
    </source>
</evidence>
<keyword evidence="2" id="KW-0489">Methyltransferase</keyword>
<keyword evidence="3" id="KW-0808">Transferase</keyword>
<dbReference type="InterPro" id="IPR058240">
    <property type="entry name" value="rSAM_sf"/>
</dbReference>
<organism evidence="10 11">
    <name type="scientific">Tistrella bauzanensis</name>
    <dbReference type="NCBI Taxonomy" id="657419"/>
    <lineage>
        <taxon>Bacteria</taxon>
        <taxon>Pseudomonadati</taxon>
        <taxon>Pseudomonadota</taxon>
        <taxon>Alphaproteobacteria</taxon>
        <taxon>Geminicoccales</taxon>
        <taxon>Geminicoccaceae</taxon>
        <taxon>Tistrella</taxon>
    </lineage>
</organism>
<evidence type="ECO:0000313" key="10">
    <source>
        <dbReference type="EMBL" id="GGB40737.1"/>
    </source>
</evidence>
<gene>
    <name evidence="10" type="ORF">GCM10011505_22780</name>
</gene>
<dbReference type="PANTHER" id="PTHR43409:SF7">
    <property type="entry name" value="BLL1977 PROTEIN"/>
    <property type="match status" value="1"/>
</dbReference>
<sequence>MSALKVLAIQLGFHPDYPDVSTLATTYNDGIYYVASFIADQLPEAEIEMCQMFWGEKPADFPLEDYDVILISALATHFWSNIPTLETISRRRRRDALVIMGGPHAAFAPHEALKYADVAVLGEGELPTLELIARRASGATLDLDGIPNIAWIGTDGRLRVNDIKRFDKISTSIRPQLLARAPKLHWATVSMSRGCPFDCSFCYAIRLLGRKFRTKTIPDIVAELDGIHAQTGCTRFYVTDLNFTTRRDFCEQVARAVRDRPYKFISMSRINHADDEDLVLEMKASGFDEYCLGVESEDPGVLKAFNKKVDATEQTQRLWKFAENDIYIHSAIIYGLDEQDRAAIERTARWCADARIVHPTFVCLAEYPFQNLLFGARQDVEDHRIIMEVPTYQHYSFVGIFPRHMRPSALQQAILDSYDIFFERAFEVETRPQRRMRLKSYQRSVALGRAGMERHIAFLEKLEQPYYTREGSLREDLIRSDFEDRHGATRDWLAGTARGAEPAFAKAYAR</sequence>
<dbReference type="Gene3D" id="3.40.50.280">
    <property type="entry name" value="Cobalamin-binding domain"/>
    <property type="match status" value="1"/>
</dbReference>
<dbReference type="SUPFAM" id="SSF102114">
    <property type="entry name" value="Radical SAM enzymes"/>
    <property type="match status" value="1"/>
</dbReference>
<dbReference type="SFLD" id="SFLDG01123">
    <property type="entry name" value="methyltransferase_(Class_B)"/>
    <property type="match status" value="1"/>
</dbReference>
<dbReference type="EMBL" id="BMDZ01000023">
    <property type="protein sequence ID" value="GGB40737.1"/>
    <property type="molecule type" value="Genomic_DNA"/>
</dbReference>
<evidence type="ECO:0000256" key="7">
    <source>
        <dbReference type="ARBA" id="ARBA00023014"/>
    </source>
</evidence>
<feature type="domain" description="B12-binding" evidence="8">
    <location>
        <begin position="8"/>
        <end position="142"/>
    </location>
</feature>
<dbReference type="Pfam" id="PF04055">
    <property type="entry name" value="Radical_SAM"/>
    <property type="match status" value="1"/>
</dbReference>
<keyword evidence="6" id="KW-0408">Iron</keyword>
<dbReference type="Proteomes" id="UP000603352">
    <property type="component" value="Unassembled WGS sequence"/>
</dbReference>
<dbReference type="InterPro" id="IPR006638">
    <property type="entry name" value="Elp3/MiaA/NifB-like_rSAM"/>
</dbReference>
<dbReference type="PROSITE" id="PS51332">
    <property type="entry name" value="B12_BINDING"/>
    <property type="match status" value="1"/>
</dbReference>